<organism evidence="4 5">
    <name type="scientific">Romanomermis culicivorax</name>
    <name type="common">Nematode worm</name>
    <dbReference type="NCBI Taxonomy" id="13658"/>
    <lineage>
        <taxon>Eukaryota</taxon>
        <taxon>Metazoa</taxon>
        <taxon>Ecdysozoa</taxon>
        <taxon>Nematoda</taxon>
        <taxon>Enoplea</taxon>
        <taxon>Dorylaimia</taxon>
        <taxon>Mermithida</taxon>
        <taxon>Mermithoidea</taxon>
        <taxon>Mermithidae</taxon>
        <taxon>Romanomermis</taxon>
    </lineage>
</organism>
<dbReference type="InterPro" id="IPR042235">
    <property type="entry name" value="ZP-C_dom"/>
</dbReference>
<dbReference type="InterPro" id="IPR055355">
    <property type="entry name" value="ZP-C"/>
</dbReference>
<dbReference type="AlphaFoldDB" id="A0A915JCP3"/>
<evidence type="ECO:0000313" key="4">
    <source>
        <dbReference type="Proteomes" id="UP000887565"/>
    </source>
</evidence>
<keyword evidence="4" id="KW-1185">Reference proteome</keyword>
<dbReference type="Gene3D" id="2.60.40.4100">
    <property type="entry name" value="Zona pellucida, ZP-C domain"/>
    <property type="match status" value="1"/>
</dbReference>
<keyword evidence="1" id="KW-1015">Disulfide bond</keyword>
<proteinExistence type="predicted"/>
<name>A0A915JCP3_ROMCU</name>
<evidence type="ECO:0000259" key="3">
    <source>
        <dbReference type="PROSITE" id="PS51034"/>
    </source>
</evidence>
<feature type="domain" description="ZP" evidence="3">
    <location>
        <begin position="1"/>
        <end position="265"/>
    </location>
</feature>
<dbReference type="Pfam" id="PF00100">
    <property type="entry name" value="Zona_pellucida"/>
    <property type="match status" value="1"/>
</dbReference>
<dbReference type="InterPro" id="IPR001507">
    <property type="entry name" value="ZP_dom"/>
</dbReference>
<dbReference type="PROSITE" id="PS51034">
    <property type="entry name" value="ZP_2"/>
    <property type="match status" value="1"/>
</dbReference>
<protein>
    <submittedName>
        <fullName evidence="5">ZP domain-containing protein</fullName>
    </submittedName>
</protein>
<dbReference type="Proteomes" id="UP000887565">
    <property type="component" value="Unplaced"/>
</dbReference>
<feature type="region of interest" description="Disordered" evidence="2">
    <location>
        <begin position="354"/>
        <end position="381"/>
    </location>
</feature>
<accession>A0A915JCP3</accession>
<sequence length="381" mass="42604">MDVKLKDRLPPPRNGMWTLEVEDHPHCPSGAAETDVGGGYEFTIFYADKDLCGVQPVSWFTPNWLSYAETTLILNDANGTKIADSISCIYNTRFDTSLMTFKGETTSENLRYGGSLDDEGTDVETVVESGKAVNMDFYEGDGSPLASNRKVKLGDQLLFRIDVSSSNHVSKILPETCYFSSSSQPDENLINGQTLPFVKKNCFNWKNGMVKAFLQPMERNNNGTLYQLAFPAFYFTDYGRNLYVHCTILACIGDQKLCEPKPNYFDCIILVSIGDQGLCKPKPKSFQKTIIIMKRSSSVPNVSNFVDNFSKFSPPSPDFTVKLPPRNNLLKKPNVAAVIHHKISLPTSFYSPYSDEKKEGPQKNLYSPQQPCSPVVEKNLN</sequence>
<evidence type="ECO:0000256" key="2">
    <source>
        <dbReference type="SAM" id="MobiDB-lite"/>
    </source>
</evidence>
<evidence type="ECO:0000256" key="1">
    <source>
        <dbReference type="ARBA" id="ARBA00023157"/>
    </source>
</evidence>
<evidence type="ECO:0000313" key="5">
    <source>
        <dbReference type="WBParaSite" id="nRc.2.0.1.t23396-RA"/>
    </source>
</evidence>
<dbReference type="WBParaSite" id="nRc.2.0.1.t23396-RA">
    <property type="protein sequence ID" value="nRc.2.0.1.t23396-RA"/>
    <property type="gene ID" value="nRc.2.0.1.g23396"/>
</dbReference>
<reference evidence="5" key="1">
    <citation type="submission" date="2022-11" db="UniProtKB">
        <authorList>
            <consortium name="WormBaseParasite"/>
        </authorList>
    </citation>
    <scope>IDENTIFICATION</scope>
</reference>